<comment type="similarity">
    <text evidence="3">Belongs to the YajC family.</text>
</comment>
<evidence type="ECO:0000256" key="3">
    <source>
        <dbReference type="ARBA" id="ARBA00006742"/>
    </source>
</evidence>
<evidence type="ECO:0000256" key="9">
    <source>
        <dbReference type="ARBA" id="ARBA00022927"/>
    </source>
</evidence>
<dbReference type="PANTHER" id="PTHR33909">
    <property type="entry name" value="SEC TRANSLOCON ACCESSORY COMPLEX SUBUNIT YAJC"/>
    <property type="match status" value="1"/>
</dbReference>
<organism evidence="15 16">
    <name type="scientific">Limimonas halophila</name>
    <dbReference type="NCBI Taxonomy" id="1082479"/>
    <lineage>
        <taxon>Bacteria</taxon>
        <taxon>Pseudomonadati</taxon>
        <taxon>Pseudomonadota</taxon>
        <taxon>Alphaproteobacteria</taxon>
        <taxon>Rhodospirillales</taxon>
        <taxon>Rhodovibrionaceae</taxon>
        <taxon>Limimonas</taxon>
    </lineage>
</organism>
<dbReference type="Proteomes" id="UP000199415">
    <property type="component" value="Unassembled WGS sequence"/>
</dbReference>
<evidence type="ECO:0000313" key="16">
    <source>
        <dbReference type="Proteomes" id="UP000199415"/>
    </source>
</evidence>
<dbReference type="GO" id="GO:0005886">
    <property type="term" value="C:plasma membrane"/>
    <property type="evidence" value="ECO:0007669"/>
    <property type="project" value="UniProtKB-SubCell"/>
</dbReference>
<keyword evidence="6" id="KW-0813">Transport</keyword>
<keyword evidence="12 14" id="KW-0472">Membrane</keyword>
<keyword evidence="7" id="KW-1003">Cell membrane</keyword>
<keyword evidence="11" id="KW-0811">Translocation</keyword>
<gene>
    <name evidence="15" type="ORF">SAMN05216241_102174</name>
</gene>
<dbReference type="SMART" id="SM01323">
    <property type="entry name" value="YajC"/>
    <property type="match status" value="1"/>
</dbReference>
<name>A0A1G7NHP5_9PROT</name>
<dbReference type="PRINTS" id="PR01853">
    <property type="entry name" value="YAJCTRNLCASE"/>
</dbReference>
<keyword evidence="10 14" id="KW-1133">Transmembrane helix</keyword>
<dbReference type="EMBL" id="FNCE01000002">
    <property type="protein sequence ID" value="SDF73486.1"/>
    <property type="molecule type" value="Genomic_DNA"/>
</dbReference>
<evidence type="ECO:0000256" key="12">
    <source>
        <dbReference type="ARBA" id="ARBA00023136"/>
    </source>
</evidence>
<evidence type="ECO:0000256" key="5">
    <source>
        <dbReference type="ARBA" id="ARBA00014962"/>
    </source>
</evidence>
<evidence type="ECO:0000256" key="13">
    <source>
        <dbReference type="SAM" id="MobiDB-lite"/>
    </source>
</evidence>
<comment type="function">
    <text evidence="1">The SecYEG-SecDF-YajC-YidC holo-translocon (HTL) protein secretase/insertase is a supercomplex required for protein secretion, insertion of proteins into membranes, and assembly of membrane protein complexes. While the SecYEG complex is essential for assembly of a number of proteins and complexes, the SecDF-YajC-YidC subcomplex facilitates these functions.</text>
</comment>
<evidence type="ECO:0000256" key="2">
    <source>
        <dbReference type="ARBA" id="ARBA00004162"/>
    </source>
</evidence>
<protein>
    <recommendedName>
        <fullName evidence="5">Sec translocon accessory complex subunit YajC</fullName>
    </recommendedName>
</protein>
<dbReference type="Pfam" id="PF02699">
    <property type="entry name" value="YajC"/>
    <property type="match status" value="1"/>
</dbReference>
<evidence type="ECO:0000256" key="8">
    <source>
        <dbReference type="ARBA" id="ARBA00022692"/>
    </source>
</evidence>
<sequence>MFISPAYAQAAGGGQGGFDIMALLPLILIFIVFYFLLIRPQQKRMKEHRQMVENLRRGDRVVTGGGIVGQVTKIVSDTEAQVEIAEGVRVRVVKSNVQQVLSKSQPAEGEQGGGGDKQAANDAGDTGKGVMSKLLGGGRGDDKSS</sequence>
<dbReference type="GO" id="GO:0015031">
    <property type="term" value="P:protein transport"/>
    <property type="evidence" value="ECO:0007669"/>
    <property type="project" value="UniProtKB-KW"/>
</dbReference>
<evidence type="ECO:0000256" key="10">
    <source>
        <dbReference type="ARBA" id="ARBA00022989"/>
    </source>
</evidence>
<feature type="transmembrane region" description="Helical" evidence="14">
    <location>
        <begin position="20"/>
        <end position="38"/>
    </location>
</feature>
<keyword evidence="16" id="KW-1185">Reference proteome</keyword>
<evidence type="ECO:0000256" key="4">
    <source>
        <dbReference type="ARBA" id="ARBA00011718"/>
    </source>
</evidence>
<dbReference type="NCBIfam" id="TIGR00739">
    <property type="entry name" value="yajC"/>
    <property type="match status" value="1"/>
</dbReference>
<evidence type="ECO:0000256" key="1">
    <source>
        <dbReference type="ARBA" id="ARBA00002061"/>
    </source>
</evidence>
<keyword evidence="9" id="KW-0653">Protein transport</keyword>
<dbReference type="InterPro" id="IPR003849">
    <property type="entry name" value="Preprotein_translocase_YajC"/>
</dbReference>
<dbReference type="RefSeq" id="WP_090018815.1">
    <property type="nucleotide sequence ID" value="NZ_FNCE01000002.1"/>
</dbReference>
<evidence type="ECO:0000256" key="7">
    <source>
        <dbReference type="ARBA" id="ARBA00022475"/>
    </source>
</evidence>
<evidence type="ECO:0000256" key="14">
    <source>
        <dbReference type="SAM" id="Phobius"/>
    </source>
</evidence>
<accession>A0A1G7NHP5</accession>
<evidence type="ECO:0000256" key="11">
    <source>
        <dbReference type="ARBA" id="ARBA00023010"/>
    </source>
</evidence>
<feature type="region of interest" description="Disordered" evidence="13">
    <location>
        <begin position="101"/>
        <end position="145"/>
    </location>
</feature>
<comment type="subcellular location">
    <subcellularLocation>
        <location evidence="2">Cell membrane</location>
        <topology evidence="2">Single-pass membrane protein</topology>
    </subcellularLocation>
</comment>
<dbReference type="OrthoDB" id="9811406at2"/>
<keyword evidence="8 14" id="KW-0812">Transmembrane</keyword>
<dbReference type="PANTHER" id="PTHR33909:SF1">
    <property type="entry name" value="SEC TRANSLOCON ACCESSORY COMPLEX SUBUNIT YAJC"/>
    <property type="match status" value="1"/>
</dbReference>
<comment type="subunit">
    <text evidence="4">Part of the SecDF-YidC-YajC translocase complex. The SecDF-YidC-YajC translocase forms a supercomplex with SecYEG, called the holo-translocon (HTL).</text>
</comment>
<dbReference type="STRING" id="1082479.SAMN05216241_102174"/>
<evidence type="ECO:0000256" key="6">
    <source>
        <dbReference type="ARBA" id="ARBA00022448"/>
    </source>
</evidence>
<evidence type="ECO:0000313" key="15">
    <source>
        <dbReference type="EMBL" id="SDF73486.1"/>
    </source>
</evidence>
<dbReference type="AlphaFoldDB" id="A0A1G7NHP5"/>
<reference evidence="15 16" key="1">
    <citation type="submission" date="2016-10" db="EMBL/GenBank/DDBJ databases">
        <authorList>
            <person name="de Groot N.N."/>
        </authorList>
    </citation>
    <scope>NUCLEOTIDE SEQUENCE [LARGE SCALE GENOMIC DNA]</scope>
    <source>
        <strain evidence="15 16">DSM 25584</strain>
    </source>
</reference>
<proteinExistence type="inferred from homology"/>